<name>A0ACC0FRT9_9ERIC</name>
<organism evidence="1 2">
    <name type="scientific">Camellia lanceoleosa</name>
    <dbReference type="NCBI Taxonomy" id="1840588"/>
    <lineage>
        <taxon>Eukaryota</taxon>
        <taxon>Viridiplantae</taxon>
        <taxon>Streptophyta</taxon>
        <taxon>Embryophyta</taxon>
        <taxon>Tracheophyta</taxon>
        <taxon>Spermatophyta</taxon>
        <taxon>Magnoliopsida</taxon>
        <taxon>eudicotyledons</taxon>
        <taxon>Gunneridae</taxon>
        <taxon>Pentapetalae</taxon>
        <taxon>asterids</taxon>
        <taxon>Ericales</taxon>
        <taxon>Theaceae</taxon>
        <taxon>Camellia</taxon>
    </lineage>
</organism>
<evidence type="ECO:0000313" key="2">
    <source>
        <dbReference type="Proteomes" id="UP001060215"/>
    </source>
</evidence>
<accession>A0ACC0FRT9</accession>
<sequence length="884" mass="97208">MVGVVLAALLFHVMPCLSQDGSSFSLSYNGGNILTQPVTISLIWVSTDWHESSQEAIRNSITSLTQSRYDQVSGSDVPTLGNWWEIIRQYTDGSNSPVTDKVDVGSECFYIGPHLNMTLDQVVGIGRSVFNKTSIDEFGGNLTCTGVFEVNDRTIYHVLFSHSVNFQHGENQRKLMELCRGDFAVPVSADVDVKMAWARAPQNPNDQCSTFFRGDYYLGPPNGDEKIDSLVGYILSNIAEKVTNCDGRGWVGNDGSDQTVSSSCAALFPGERAGPPLFMDMERNVSFNVVGLNGYRYMVQYIWDQKIKNCALKPSEICGTNALTFKQPKGYLSTGIVVNHTTGLQPYPTNQKCRWKIQYPTAKFIGFTINYLSLAADTDDQLKICQSDSGPAQCSIFHSNSENFDKNFKITGSKAYVEFTSGESVSSFESTGWELTYSAGLCSGKEDISDQKGVIGYSPSAGYSYAEGLSCQWILHGKARTPVTLSFTHINISKDFDFLAINNDRMQQVANFSGIYLGSDLPQLNLTGEVTIEFATQTGTGEGWSANFYISSPVDQNRKAFLVVIVILLGFVAISVSLALVALALIKSRKYEPHGMDLNENCMLMRAEVSQEGDQIGEGPSSIVYRAVSTDGISIAIKSPKQPTSGKRLEEEILIKASSHPNIISLVGYGEDGTRGRYLVFEFMDRGSLSRNLKERGEMLDWEKRLAIALQISSAIQMLHMYLRPPIYHGNISSENILLDEDYNAKLGGFGASKYCTNEGLNPEMPSEMDEDIRSFGLLLVELLKGEPIFNGNESCEFLRNFEGSDEVLGRGQEWFDPRLSIPGEEWKVMGLAKFGEIAKWCIGSGGGGGSWRVGMDGNRPKIGDLVSGLEQVKQLFCCSSGQG</sequence>
<proteinExistence type="predicted"/>
<comment type="caution">
    <text evidence="1">The sequence shown here is derived from an EMBL/GenBank/DDBJ whole genome shotgun (WGS) entry which is preliminary data.</text>
</comment>
<gene>
    <name evidence="1" type="ORF">LOK49_LG12G00680</name>
</gene>
<dbReference type="Proteomes" id="UP001060215">
    <property type="component" value="Chromosome 13"/>
</dbReference>
<dbReference type="EMBL" id="CM045770">
    <property type="protein sequence ID" value="KAI7991259.1"/>
    <property type="molecule type" value="Genomic_DNA"/>
</dbReference>
<evidence type="ECO:0000313" key="1">
    <source>
        <dbReference type="EMBL" id="KAI7991259.1"/>
    </source>
</evidence>
<keyword evidence="2" id="KW-1185">Reference proteome</keyword>
<protein>
    <submittedName>
        <fullName evidence="1">Serine/threonine-protein kinase-like protein ACR4</fullName>
    </submittedName>
</protein>
<reference evidence="1 2" key="1">
    <citation type="journal article" date="2022" name="Plant J.">
        <title>Chromosome-level genome of Camellia lanceoleosa provides a valuable resource for understanding genome evolution and self-incompatibility.</title>
        <authorList>
            <person name="Gong W."/>
            <person name="Xiao S."/>
            <person name="Wang L."/>
            <person name="Liao Z."/>
            <person name="Chang Y."/>
            <person name="Mo W."/>
            <person name="Hu G."/>
            <person name="Li W."/>
            <person name="Zhao G."/>
            <person name="Zhu H."/>
            <person name="Hu X."/>
            <person name="Ji K."/>
            <person name="Xiang X."/>
            <person name="Song Q."/>
            <person name="Yuan D."/>
            <person name="Jin S."/>
            <person name="Zhang L."/>
        </authorList>
    </citation>
    <scope>NUCLEOTIDE SEQUENCE [LARGE SCALE GENOMIC DNA]</scope>
    <source>
        <strain evidence="1">SQ_2022a</strain>
    </source>
</reference>